<sequence length="36" mass="4069">GWLFYMGHLAIESAFRSPGDVKAILKNHLPLSIEKE</sequence>
<protein>
    <submittedName>
        <fullName evidence="1">Uncharacterized protein</fullName>
    </submittedName>
</protein>
<organism evidence="1 2">
    <name type="scientific">Salmonella enterica subsp. enterica serovar Wandsworth str. A4-580</name>
    <dbReference type="NCBI Taxonomy" id="913086"/>
    <lineage>
        <taxon>Bacteria</taxon>
        <taxon>Pseudomonadati</taxon>
        <taxon>Pseudomonadota</taxon>
        <taxon>Gammaproteobacteria</taxon>
        <taxon>Enterobacterales</taxon>
        <taxon>Enterobacteriaceae</taxon>
        <taxon>Salmonella</taxon>
    </lineage>
</organism>
<proteinExistence type="predicted"/>
<dbReference type="AlphaFoldDB" id="G5SKE2"/>
<evidence type="ECO:0000313" key="2">
    <source>
        <dbReference type="Proteomes" id="UP000003536"/>
    </source>
</evidence>
<comment type="caution">
    <text evidence="1">The sequence shown here is derived from an EMBL/GenBank/DDBJ whole genome shotgun (WGS) entry which is preliminary data.</text>
</comment>
<evidence type="ECO:0000313" key="1">
    <source>
        <dbReference type="EMBL" id="EHC97296.1"/>
    </source>
</evidence>
<dbReference type="Proteomes" id="UP000003536">
    <property type="component" value="Unassembled WGS sequence"/>
</dbReference>
<reference evidence="1 2" key="1">
    <citation type="journal article" date="2011" name="BMC Genomics">
        <title>Genome sequencing reveals diversification of virulence factor content and possible host adaptation in distinct subpopulations of Salmonella enterica.</title>
        <authorList>
            <person name="den Bakker H.C."/>
            <person name="Moreno Switt A.I."/>
            <person name="Govoni G."/>
            <person name="Cummings C.A."/>
            <person name="Ranieri M.L."/>
            <person name="Degoricija L."/>
            <person name="Hoelzer K."/>
            <person name="Rodriguez-Rivera L.D."/>
            <person name="Brown S."/>
            <person name="Bolchacova E."/>
            <person name="Furtado M.R."/>
            <person name="Wiedmann M."/>
        </authorList>
    </citation>
    <scope>NUCLEOTIDE SEQUENCE [LARGE SCALE GENOMIC DNA]</scope>
    <source>
        <strain evidence="1 2">A4-580</strain>
    </source>
</reference>
<accession>G5SKE2</accession>
<dbReference type="EMBL" id="AFCX01002045">
    <property type="protein sequence ID" value="EHC97296.1"/>
    <property type="molecule type" value="Genomic_DNA"/>
</dbReference>
<feature type="non-terminal residue" evidence="1">
    <location>
        <position position="1"/>
    </location>
</feature>
<gene>
    <name evidence="1" type="ORF">LTSEWAN_6277</name>
</gene>
<name>G5SKE2_SALET</name>